<feature type="transmembrane region" description="Helical" evidence="1">
    <location>
        <begin position="92"/>
        <end position="110"/>
    </location>
</feature>
<proteinExistence type="predicted"/>
<evidence type="ECO:0000313" key="2">
    <source>
        <dbReference type="EMBL" id="PWN60133.1"/>
    </source>
</evidence>
<keyword evidence="1" id="KW-0472">Membrane</keyword>
<keyword evidence="3" id="KW-1185">Reference proteome</keyword>
<dbReference type="AlphaFoldDB" id="A0A316WI92"/>
<gene>
    <name evidence="2" type="ORF">C1638_020285</name>
</gene>
<keyword evidence="1" id="KW-1133">Transmembrane helix</keyword>
<evidence type="ECO:0000256" key="1">
    <source>
        <dbReference type="SAM" id="Phobius"/>
    </source>
</evidence>
<accession>A0A316WI92</accession>
<evidence type="ECO:0000313" key="3">
    <source>
        <dbReference type="Proteomes" id="UP000236182"/>
    </source>
</evidence>
<feature type="transmembrane region" description="Helical" evidence="1">
    <location>
        <begin position="12"/>
        <end position="30"/>
    </location>
</feature>
<feature type="transmembrane region" description="Helical" evidence="1">
    <location>
        <begin position="185"/>
        <end position="209"/>
    </location>
</feature>
<feature type="transmembrane region" description="Helical" evidence="1">
    <location>
        <begin position="155"/>
        <end position="179"/>
    </location>
</feature>
<comment type="caution">
    <text evidence="2">The sequence shown here is derived from an EMBL/GenBank/DDBJ whole genome shotgun (WGS) entry which is preliminary data.</text>
</comment>
<sequence length="214" mass="25843">MTEFQEFAQKSMLWFEALAAIIAIFNYNRLKEQYWKFFVFYLVFIFLGEAYGKWGSFIHFTKAQYYNYLLMPIQFIFFYWLYAAKSLKKPKLFWILSFLYLLSFIPNELYFSKAKIVFAFNYTFGCLILMLLVVMEYYKQITSQDILNFNKNKMFYINLGITLSYIGTLPFMAFLSLLVNYKEIWNIYFSYFLMSGVVMYILFASSFIWGKQNS</sequence>
<reference evidence="2" key="1">
    <citation type="submission" date="2018-04" db="EMBL/GenBank/DDBJ databases">
        <title>Draft Genome Sequences of Chryseobacterium lactis NCTC11390T isolated from milk, Chryseobacterium oncorhynchi 701B-08T from rainbow trout, and Chryseobacterium viscerum 687B-08T from diseased fish.</title>
        <authorList>
            <person name="Jeong J.-J."/>
            <person name="Lee Y.J."/>
            <person name="Pathiraja D."/>
            <person name="Park B."/>
            <person name="Choi I.-G."/>
            <person name="Kim K.D."/>
        </authorList>
    </citation>
    <scope>NUCLEOTIDE SEQUENCE [LARGE SCALE GENOMIC DNA]</scope>
    <source>
        <strain evidence="2">701B-08</strain>
    </source>
</reference>
<name>A0A316WI92_9FLAO</name>
<feature type="transmembrane region" description="Helical" evidence="1">
    <location>
        <begin position="66"/>
        <end position="83"/>
    </location>
</feature>
<dbReference type="EMBL" id="PPEI02000008">
    <property type="protein sequence ID" value="PWN60133.1"/>
    <property type="molecule type" value="Genomic_DNA"/>
</dbReference>
<keyword evidence="1" id="KW-0812">Transmembrane</keyword>
<dbReference type="OrthoDB" id="1349006at2"/>
<organism evidence="2 3">
    <name type="scientific">Chryseobacterium oncorhynchi</name>
    <dbReference type="NCBI Taxonomy" id="741074"/>
    <lineage>
        <taxon>Bacteria</taxon>
        <taxon>Pseudomonadati</taxon>
        <taxon>Bacteroidota</taxon>
        <taxon>Flavobacteriia</taxon>
        <taxon>Flavobacteriales</taxon>
        <taxon>Weeksellaceae</taxon>
        <taxon>Chryseobacterium group</taxon>
        <taxon>Chryseobacterium</taxon>
    </lineage>
</organism>
<feature type="transmembrane region" description="Helical" evidence="1">
    <location>
        <begin position="37"/>
        <end position="54"/>
    </location>
</feature>
<dbReference type="Proteomes" id="UP000236182">
    <property type="component" value="Unassembled WGS sequence"/>
</dbReference>
<dbReference type="RefSeq" id="WP_109623752.1">
    <property type="nucleotide sequence ID" value="NZ_PPEI02000008.1"/>
</dbReference>
<protein>
    <submittedName>
        <fullName evidence="2">Uncharacterized protein</fullName>
    </submittedName>
</protein>
<feature type="transmembrane region" description="Helical" evidence="1">
    <location>
        <begin position="116"/>
        <end position="134"/>
    </location>
</feature>